<dbReference type="NCBIfam" id="NF005089">
    <property type="entry name" value="PRK06522.1-4"/>
    <property type="match status" value="1"/>
</dbReference>
<dbReference type="InterPro" id="IPR036291">
    <property type="entry name" value="NAD(P)-bd_dom_sf"/>
</dbReference>
<evidence type="ECO:0000313" key="10">
    <source>
        <dbReference type="Proteomes" id="UP000672602"/>
    </source>
</evidence>
<dbReference type="GO" id="GO:0008677">
    <property type="term" value="F:2-dehydropantoate 2-reductase activity"/>
    <property type="evidence" value="ECO:0007669"/>
    <property type="project" value="UniProtKB-EC"/>
</dbReference>
<feature type="domain" description="Ketopantoate reductase N-terminal" evidence="7">
    <location>
        <begin position="3"/>
        <end position="104"/>
    </location>
</feature>
<dbReference type="InterPro" id="IPR013752">
    <property type="entry name" value="KPA_reductase"/>
</dbReference>
<protein>
    <recommendedName>
        <fullName evidence="3">2-dehydropantoate 2-reductase</fullName>
        <ecNumber evidence="2">1.1.1.169</ecNumber>
    </recommendedName>
    <alternativeName>
        <fullName evidence="5">Ketopantoate reductase</fullName>
    </alternativeName>
</protein>
<comment type="caution">
    <text evidence="9">The sequence shown here is derived from an EMBL/GenBank/DDBJ whole genome shotgun (WGS) entry which is preliminary data.</text>
</comment>
<dbReference type="AlphaFoldDB" id="A0A8J7RZE6"/>
<evidence type="ECO:0000256" key="1">
    <source>
        <dbReference type="ARBA" id="ARBA00004994"/>
    </source>
</evidence>
<dbReference type="InterPro" id="IPR013332">
    <property type="entry name" value="KPR_N"/>
</dbReference>
<evidence type="ECO:0000256" key="3">
    <source>
        <dbReference type="ARBA" id="ARBA00019465"/>
    </source>
</evidence>
<dbReference type="RefSeq" id="WP_210680434.1">
    <property type="nucleotide sequence ID" value="NZ_JAGMWN010000001.1"/>
</dbReference>
<dbReference type="GO" id="GO:0005737">
    <property type="term" value="C:cytoplasm"/>
    <property type="evidence" value="ECO:0007669"/>
    <property type="project" value="TreeGrafter"/>
</dbReference>
<evidence type="ECO:0000313" key="9">
    <source>
        <dbReference type="EMBL" id="MBP5855868.1"/>
    </source>
</evidence>
<dbReference type="Gene3D" id="3.40.50.720">
    <property type="entry name" value="NAD(P)-binding Rossmann-like Domain"/>
    <property type="match status" value="1"/>
</dbReference>
<dbReference type="Gene3D" id="1.10.1040.10">
    <property type="entry name" value="N-(1-d-carboxylethyl)-l-norvaline Dehydrogenase, domain 2"/>
    <property type="match status" value="1"/>
</dbReference>
<dbReference type="InterPro" id="IPR008927">
    <property type="entry name" value="6-PGluconate_DH-like_C_sf"/>
</dbReference>
<dbReference type="InterPro" id="IPR051402">
    <property type="entry name" value="KPR-Related"/>
</dbReference>
<dbReference type="InterPro" id="IPR013328">
    <property type="entry name" value="6PGD_dom2"/>
</dbReference>
<dbReference type="EMBL" id="JAGMWN010000001">
    <property type="protein sequence ID" value="MBP5855868.1"/>
    <property type="molecule type" value="Genomic_DNA"/>
</dbReference>
<reference evidence="9" key="1">
    <citation type="submission" date="2021-04" db="EMBL/GenBank/DDBJ databases">
        <authorList>
            <person name="Zhang D.-C."/>
        </authorList>
    </citation>
    <scope>NUCLEOTIDE SEQUENCE</scope>
    <source>
        <strain evidence="9">CGMCC 1.15697</strain>
    </source>
</reference>
<comment type="catalytic activity">
    <reaction evidence="6">
        <text>(R)-pantoate + NADP(+) = 2-dehydropantoate + NADPH + H(+)</text>
        <dbReference type="Rhea" id="RHEA:16233"/>
        <dbReference type="ChEBI" id="CHEBI:11561"/>
        <dbReference type="ChEBI" id="CHEBI:15378"/>
        <dbReference type="ChEBI" id="CHEBI:15980"/>
        <dbReference type="ChEBI" id="CHEBI:57783"/>
        <dbReference type="ChEBI" id="CHEBI:58349"/>
        <dbReference type="EC" id="1.1.1.169"/>
    </reaction>
</comment>
<dbReference type="FunFam" id="1.10.1040.10:FF:000017">
    <property type="entry name" value="2-dehydropantoate 2-reductase"/>
    <property type="match status" value="1"/>
</dbReference>
<dbReference type="UniPathway" id="UPA00028">
    <property type="reaction ID" value="UER00004"/>
</dbReference>
<dbReference type="SUPFAM" id="SSF48179">
    <property type="entry name" value="6-phosphogluconate dehydrogenase C-terminal domain-like"/>
    <property type="match status" value="1"/>
</dbReference>
<dbReference type="Proteomes" id="UP000672602">
    <property type="component" value="Unassembled WGS sequence"/>
</dbReference>
<dbReference type="PANTHER" id="PTHR21708:SF45">
    <property type="entry name" value="2-DEHYDROPANTOATE 2-REDUCTASE"/>
    <property type="match status" value="1"/>
</dbReference>
<dbReference type="PANTHER" id="PTHR21708">
    <property type="entry name" value="PROBABLE 2-DEHYDROPANTOATE 2-REDUCTASE"/>
    <property type="match status" value="1"/>
</dbReference>
<gene>
    <name evidence="9" type="ORF">KAJ83_02530</name>
</gene>
<dbReference type="SUPFAM" id="SSF51735">
    <property type="entry name" value="NAD(P)-binding Rossmann-fold domains"/>
    <property type="match status" value="1"/>
</dbReference>
<comment type="pathway">
    <text evidence="1">Cofactor biosynthesis; (R)-pantothenate biosynthesis; (R)-pantoate from 3-methyl-2-oxobutanoate: step 2/2.</text>
</comment>
<evidence type="ECO:0000256" key="5">
    <source>
        <dbReference type="ARBA" id="ARBA00032024"/>
    </source>
</evidence>
<evidence type="ECO:0000256" key="2">
    <source>
        <dbReference type="ARBA" id="ARBA00013014"/>
    </source>
</evidence>
<sequence>MRITIFGAGAVGGTIAARLAAAGQSVSVVARGDTLAAIEANGLILAEDGTEITAPLTVTDDPATLPPQDVVLLGLKAHQIEPALPAIEPLLSARPLVVPAINGLPWWYFEGVADHPPGGARIDSVDPNGALARAFPATRLSGCVVYVAARTLAPGRVESSGYRRLILGPVLGTSPDGLEDFAATLANAGFEAPIDPDIRQAVWMKLWGNLWANPISVLTAAPMGPITDEPAVRATARRMMEEAQAVAARLGVVLDEDIEDRIDRPGKSLPDFRTSMLQDFDRGRPIELEAILGTVRELAHRLDIPAPTIDTVYGLTRLRARMAAEGNGDDVRPD</sequence>
<feature type="domain" description="Ketopantoate reductase C-terminal" evidence="8">
    <location>
        <begin position="197"/>
        <end position="318"/>
    </location>
</feature>
<evidence type="ECO:0000259" key="7">
    <source>
        <dbReference type="Pfam" id="PF02558"/>
    </source>
</evidence>
<evidence type="ECO:0000256" key="4">
    <source>
        <dbReference type="ARBA" id="ARBA00022655"/>
    </source>
</evidence>
<keyword evidence="4" id="KW-0566">Pantothenate biosynthesis</keyword>
<name>A0A8J7RZE6_9PROT</name>
<evidence type="ECO:0000259" key="8">
    <source>
        <dbReference type="Pfam" id="PF08546"/>
    </source>
</evidence>
<dbReference type="Pfam" id="PF02558">
    <property type="entry name" value="ApbA"/>
    <property type="match status" value="1"/>
</dbReference>
<accession>A0A8J7RZE6</accession>
<dbReference type="Pfam" id="PF08546">
    <property type="entry name" value="ApbA_C"/>
    <property type="match status" value="1"/>
</dbReference>
<evidence type="ECO:0000256" key="6">
    <source>
        <dbReference type="ARBA" id="ARBA00048793"/>
    </source>
</evidence>
<proteinExistence type="predicted"/>
<dbReference type="EC" id="1.1.1.169" evidence="2"/>
<keyword evidence="10" id="KW-1185">Reference proteome</keyword>
<organism evidence="9 10">
    <name type="scientific">Marivibrio halodurans</name>
    <dbReference type="NCBI Taxonomy" id="2039722"/>
    <lineage>
        <taxon>Bacteria</taxon>
        <taxon>Pseudomonadati</taxon>
        <taxon>Pseudomonadota</taxon>
        <taxon>Alphaproteobacteria</taxon>
        <taxon>Rhodospirillales</taxon>
        <taxon>Rhodospirillaceae</taxon>
        <taxon>Marivibrio</taxon>
    </lineage>
</organism>
<dbReference type="GO" id="GO:0015940">
    <property type="term" value="P:pantothenate biosynthetic process"/>
    <property type="evidence" value="ECO:0007669"/>
    <property type="project" value="UniProtKB-UniPathway"/>
</dbReference>